<dbReference type="GO" id="GO:0016020">
    <property type="term" value="C:membrane"/>
    <property type="evidence" value="ECO:0007669"/>
    <property type="project" value="UniProtKB-SubCell"/>
</dbReference>
<reference evidence="10" key="1">
    <citation type="submission" date="2020-08" db="EMBL/GenBank/DDBJ databases">
        <title>Genome public.</title>
        <authorList>
            <person name="Liu C."/>
            <person name="Sun Q."/>
        </authorList>
    </citation>
    <scope>NUCLEOTIDE SEQUENCE</scope>
    <source>
        <strain evidence="10">NSJ-40</strain>
    </source>
</reference>
<evidence type="ECO:0000313" key="11">
    <source>
        <dbReference type="Proteomes" id="UP000651482"/>
    </source>
</evidence>
<dbReference type="RefSeq" id="WP_249318244.1">
    <property type="nucleotide sequence ID" value="NZ_JACRSN010000003.1"/>
</dbReference>
<sequence>MTTLILRLFIKNYQDVSNPQVHVRYGKLAGLVGIATNFLLFLSKLLIGIFFHSVSILADAVNNLMDFASSIITMVGFKLSEKPADEEHPFGHARMEYISGLIISFIIAILGFQLAQTSIEKILAPEESTFGLLTILILIGAICVKLWQGLFYHKLGKAIDSPTLEAAATDSRGDVVATGAVLLGTVITALTGFNLDGYMGLAVAVYLIVSGIRLLISTADPLLGMAPSRELTQKITEKILSYDGIIGMHDLMVHSYGAGQCFACVHCEVPASEDIMVSHDIVDNIEHDFKRELNIQLVIHMDPIVTDDAVTNALREMTKDIVRGISDAITVHDFRVVKGPTHSNLIFDIAVPFSYHCDENTLAEEISKRVQAKDPSLRTVITVDRVPASGAI</sequence>
<feature type="transmembrane region" description="Helical" evidence="7">
    <location>
        <begin position="97"/>
        <end position="115"/>
    </location>
</feature>
<dbReference type="SUPFAM" id="SSF160240">
    <property type="entry name" value="Cation efflux protein cytoplasmic domain-like"/>
    <property type="match status" value="1"/>
</dbReference>
<dbReference type="Gene3D" id="3.30.70.1350">
    <property type="entry name" value="Cation efflux protein, cytoplasmic domain"/>
    <property type="match status" value="1"/>
</dbReference>
<feature type="transmembrane region" description="Helical" evidence="7">
    <location>
        <begin position="130"/>
        <end position="152"/>
    </location>
</feature>
<evidence type="ECO:0000256" key="5">
    <source>
        <dbReference type="ARBA" id="ARBA00022989"/>
    </source>
</evidence>
<dbReference type="PANTHER" id="PTHR43840">
    <property type="entry name" value="MITOCHONDRIAL METAL TRANSPORTER 1-RELATED"/>
    <property type="match status" value="1"/>
</dbReference>
<name>A0A926D782_9FIRM</name>
<dbReference type="EMBL" id="JACRSN010000003">
    <property type="protein sequence ID" value="MBC8532966.1"/>
    <property type="molecule type" value="Genomic_DNA"/>
</dbReference>
<dbReference type="InterPro" id="IPR036837">
    <property type="entry name" value="Cation_efflux_CTD_sf"/>
</dbReference>
<evidence type="ECO:0000256" key="4">
    <source>
        <dbReference type="ARBA" id="ARBA00022692"/>
    </source>
</evidence>
<feature type="transmembrane region" description="Helical" evidence="7">
    <location>
        <begin position="173"/>
        <end position="192"/>
    </location>
</feature>
<dbReference type="SUPFAM" id="SSF161111">
    <property type="entry name" value="Cation efflux protein transmembrane domain-like"/>
    <property type="match status" value="1"/>
</dbReference>
<keyword evidence="3" id="KW-0813">Transport</keyword>
<feature type="domain" description="Cation efflux protein transmembrane" evidence="8">
    <location>
        <begin position="31"/>
        <end position="223"/>
    </location>
</feature>
<comment type="similarity">
    <text evidence="2">Belongs to the cation diffusion facilitator (CDF) transporter (TC 2.A.4) family.</text>
</comment>
<dbReference type="GO" id="GO:0008324">
    <property type="term" value="F:monoatomic cation transmembrane transporter activity"/>
    <property type="evidence" value="ECO:0007669"/>
    <property type="project" value="InterPro"/>
</dbReference>
<feature type="domain" description="Cation efflux protein cytoplasmic" evidence="9">
    <location>
        <begin position="227"/>
        <end position="303"/>
    </location>
</feature>
<dbReference type="Proteomes" id="UP000651482">
    <property type="component" value="Unassembled WGS sequence"/>
</dbReference>
<dbReference type="PANTHER" id="PTHR43840:SF50">
    <property type="entry name" value="MANGANESE EFFLUX SYSTEM PROTEIN MNES"/>
    <property type="match status" value="1"/>
</dbReference>
<organism evidence="10 11">
    <name type="scientific">Yeguia hominis</name>
    <dbReference type="NCBI Taxonomy" id="2763662"/>
    <lineage>
        <taxon>Bacteria</taxon>
        <taxon>Bacillati</taxon>
        <taxon>Bacillota</taxon>
        <taxon>Clostridia</taxon>
        <taxon>Eubacteriales</taxon>
        <taxon>Yeguiaceae</taxon>
        <taxon>Yeguia</taxon>
    </lineage>
</organism>
<dbReference type="Pfam" id="PF16916">
    <property type="entry name" value="ZT_dimer"/>
    <property type="match status" value="1"/>
</dbReference>
<evidence type="ECO:0000256" key="7">
    <source>
        <dbReference type="SAM" id="Phobius"/>
    </source>
</evidence>
<evidence type="ECO:0000256" key="1">
    <source>
        <dbReference type="ARBA" id="ARBA00004141"/>
    </source>
</evidence>
<dbReference type="InterPro" id="IPR002524">
    <property type="entry name" value="Cation_efflux"/>
</dbReference>
<dbReference type="InterPro" id="IPR027470">
    <property type="entry name" value="Cation_efflux_CTD"/>
</dbReference>
<dbReference type="InterPro" id="IPR058533">
    <property type="entry name" value="Cation_efflux_TM"/>
</dbReference>
<dbReference type="AlphaFoldDB" id="A0A926D782"/>
<protein>
    <submittedName>
        <fullName evidence="10">Cation transporter</fullName>
    </submittedName>
</protein>
<dbReference type="FunFam" id="1.20.1510.10:FF:000006">
    <property type="entry name" value="Divalent cation efflux transporter"/>
    <property type="match status" value="1"/>
</dbReference>
<accession>A0A926D782</accession>
<evidence type="ECO:0000313" key="10">
    <source>
        <dbReference type="EMBL" id="MBC8532966.1"/>
    </source>
</evidence>
<comment type="caution">
    <text evidence="10">The sequence shown here is derived from an EMBL/GenBank/DDBJ whole genome shotgun (WGS) entry which is preliminary data.</text>
</comment>
<dbReference type="InterPro" id="IPR027469">
    <property type="entry name" value="Cation_efflux_TMD_sf"/>
</dbReference>
<dbReference type="NCBIfam" id="TIGR01297">
    <property type="entry name" value="CDF"/>
    <property type="match status" value="1"/>
</dbReference>
<keyword evidence="11" id="KW-1185">Reference proteome</keyword>
<keyword evidence="6 7" id="KW-0472">Membrane</keyword>
<feature type="transmembrane region" description="Helical" evidence="7">
    <location>
        <begin position="198"/>
        <end position="216"/>
    </location>
</feature>
<evidence type="ECO:0000256" key="2">
    <source>
        <dbReference type="ARBA" id="ARBA00008114"/>
    </source>
</evidence>
<keyword evidence="5 7" id="KW-1133">Transmembrane helix</keyword>
<comment type="subcellular location">
    <subcellularLocation>
        <location evidence="1">Membrane</location>
        <topology evidence="1">Multi-pass membrane protein</topology>
    </subcellularLocation>
</comment>
<gene>
    <name evidence="10" type="ORF">IAG03_02910</name>
</gene>
<evidence type="ECO:0000256" key="3">
    <source>
        <dbReference type="ARBA" id="ARBA00022448"/>
    </source>
</evidence>
<feature type="transmembrane region" description="Helical" evidence="7">
    <location>
        <begin position="56"/>
        <end position="77"/>
    </location>
</feature>
<dbReference type="Pfam" id="PF01545">
    <property type="entry name" value="Cation_efflux"/>
    <property type="match status" value="1"/>
</dbReference>
<evidence type="ECO:0000259" key="9">
    <source>
        <dbReference type="Pfam" id="PF16916"/>
    </source>
</evidence>
<keyword evidence="4 7" id="KW-0812">Transmembrane</keyword>
<feature type="transmembrane region" description="Helical" evidence="7">
    <location>
        <begin position="28"/>
        <end position="50"/>
    </location>
</feature>
<dbReference type="InterPro" id="IPR050291">
    <property type="entry name" value="CDF_Transporter"/>
</dbReference>
<evidence type="ECO:0000259" key="8">
    <source>
        <dbReference type="Pfam" id="PF01545"/>
    </source>
</evidence>
<proteinExistence type="inferred from homology"/>
<evidence type="ECO:0000256" key="6">
    <source>
        <dbReference type="ARBA" id="ARBA00023136"/>
    </source>
</evidence>
<dbReference type="Gene3D" id="1.20.1510.10">
    <property type="entry name" value="Cation efflux protein transmembrane domain"/>
    <property type="match status" value="1"/>
</dbReference>